<dbReference type="Proteomes" id="UP000051012">
    <property type="component" value="Unassembled WGS sequence"/>
</dbReference>
<feature type="transmembrane region" description="Helical" evidence="2">
    <location>
        <begin position="31"/>
        <end position="50"/>
    </location>
</feature>
<dbReference type="PROSITE" id="PS50005">
    <property type="entry name" value="TPR"/>
    <property type="match status" value="1"/>
</dbReference>
<evidence type="ECO:0000256" key="1">
    <source>
        <dbReference type="PROSITE-ProRule" id="PRU00339"/>
    </source>
</evidence>
<dbReference type="SMART" id="SM00028">
    <property type="entry name" value="TPR"/>
    <property type="match status" value="2"/>
</dbReference>
<keyword evidence="2" id="KW-0472">Membrane</keyword>
<dbReference type="Gene3D" id="1.25.40.10">
    <property type="entry name" value="Tetratricopeptide repeat domain"/>
    <property type="match status" value="2"/>
</dbReference>
<comment type="caution">
    <text evidence="3">The sequence shown here is derived from an EMBL/GenBank/DDBJ whole genome shotgun (WGS) entry which is preliminary data.</text>
</comment>
<keyword evidence="2" id="KW-1133">Transmembrane helix</keyword>
<feature type="repeat" description="TPR" evidence="1">
    <location>
        <begin position="97"/>
        <end position="130"/>
    </location>
</feature>
<protein>
    <submittedName>
        <fullName evidence="3">Uncharacterized protein</fullName>
    </submittedName>
</protein>
<keyword evidence="2" id="KW-0812">Transmembrane</keyword>
<dbReference type="SUPFAM" id="SSF48452">
    <property type="entry name" value="TPR-like"/>
    <property type="match status" value="1"/>
</dbReference>
<dbReference type="InterPro" id="IPR019734">
    <property type="entry name" value="TPR_rpt"/>
</dbReference>
<keyword evidence="1" id="KW-0802">TPR repeat</keyword>
<dbReference type="Pfam" id="PF13174">
    <property type="entry name" value="TPR_6"/>
    <property type="match status" value="1"/>
</dbReference>
<dbReference type="EMBL" id="LJNI01000166">
    <property type="protein sequence ID" value="KPJ70619.1"/>
    <property type="molecule type" value="Genomic_DNA"/>
</dbReference>
<sequence length="219" mass="24945">MKSIKRGTYKEDEFQSTMRKIMKYIVRHRETSIWIGIGVVAVIVVAIYFFSSGEAQNPEADLLHTQAMAFMTTGRIQETETVLLELTQKFANTRPGKIGFYYLGVLYYNTGRFEEALDAFDAFLRRQKNDYLLTPSALYGAGCTAEGLKDYELARKYYERILKNEDSPFYQLGMLAYGRVSGIMGDTETAKEILESLLAQNPVPDIATDAQFYLGYFSE</sequence>
<accession>A0A0S7Y8C5</accession>
<evidence type="ECO:0000313" key="4">
    <source>
        <dbReference type="Proteomes" id="UP000051012"/>
    </source>
</evidence>
<evidence type="ECO:0000256" key="2">
    <source>
        <dbReference type="SAM" id="Phobius"/>
    </source>
</evidence>
<dbReference type="AlphaFoldDB" id="A0A0S7Y8C5"/>
<gene>
    <name evidence="3" type="ORF">AMJ52_09645</name>
</gene>
<dbReference type="Pfam" id="PF13432">
    <property type="entry name" value="TPR_16"/>
    <property type="match status" value="1"/>
</dbReference>
<organism evidence="3 4">
    <name type="scientific">candidate division TA06 bacterium DG_78</name>
    <dbReference type="NCBI Taxonomy" id="1703772"/>
    <lineage>
        <taxon>Bacteria</taxon>
        <taxon>Bacteria division TA06</taxon>
    </lineage>
</organism>
<reference evidence="3 4" key="1">
    <citation type="journal article" date="2015" name="Microbiome">
        <title>Genomic resolution of linkages in carbon, nitrogen, and sulfur cycling among widespread estuary sediment bacteria.</title>
        <authorList>
            <person name="Baker B.J."/>
            <person name="Lazar C.S."/>
            <person name="Teske A.P."/>
            <person name="Dick G.J."/>
        </authorList>
    </citation>
    <scope>NUCLEOTIDE SEQUENCE [LARGE SCALE GENOMIC DNA]</scope>
    <source>
        <strain evidence="3">DG_78</strain>
    </source>
</reference>
<dbReference type="InterPro" id="IPR011990">
    <property type="entry name" value="TPR-like_helical_dom_sf"/>
</dbReference>
<name>A0A0S7Y8C5_UNCT6</name>
<proteinExistence type="predicted"/>
<evidence type="ECO:0000313" key="3">
    <source>
        <dbReference type="EMBL" id="KPJ70619.1"/>
    </source>
</evidence>